<dbReference type="InterPro" id="IPR046488">
    <property type="entry name" value="Sfc3/Tfc3_C"/>
</dbReference>
<reference evidence="9" key="1">
    <citation type="submission" date="2022-11" db="EMBL/GenBank/DDBJ databases">
        <authorList>
            <person name="Petersen C."/>
        </authorList>
    </citation>
    <scope>NUCLEOTIDE SEQUENCE</scope>
    <source>
        <strain evidence="9">IBT 30069</strain>
    </source>
</reference>
<sequence>MARCLQELIDFLLNEVALCGNQGATVSEVLTSIDSFYQSSKDTGSQRHQNVDRRFQSKVWSWLTRNSEVSVGENNKLNHLTFDQVKCLDSAGDKEANEANEPAENGTEESTPSAIRVYVSPERTWYAVAGHEPDENKLPPSEFALLSIIASQKSSGISQIDLIKLSGQDKRSVPKRTDSLVTKGYIEKRAVHVKGSRTSLLIHRQFLNTAATEKSRGQTADDNHMLDFHDFTNRLFDILRTSENGIIGRNDLKETLGFTELWYSRILSRAVRKWEQIGVLRRVTAESQYKSMHSCIELLREPTQKDFDRFYEYSNESISKGAEDIADPDDEMELESEGKDINLGVVQSGCIIPSWTPDRNMSNQIFDVIDNAGIAGITNDMINRICFGRFYKRSSESLTHRLTDCWQVSQPPHLRHLALVRDSGVRRTIIHYVHYSARNFGKKVEQGSAFWEAVEFAVKNQKSSKVKIPPVHASFPVDEYGFASNRVPQNLMKNGNVSLLEGILSCKPSNYSLTRKDPMGVYGANGSYRIQAGSTVPLESMPRSPRSPRPNGNRKLGRPRKDGQTPTPKALKRETSVSPEINENSILLDVTPRRLKQNQTKHEKFKGLPKKERYEAMGWDETWTEYNALVMKKPTTGVYVTPQGKRRPAGKKQGRPKLSRIAVFKSSKLSSLSWFTQADEDSGNADTSNETTPQPPTLQVEESTSDPTVLVVPSSPVGAVNPTPSRPKRGKRAQSPADSHDLHTASTMANGSKRSGERSAKRPRVDGSRGKMNKTSQTASSSNRSPGAGVGEAASDEPPAEPARNIPVTVTVNWKDAQLKTPRKRQNQSQEAIPIQVPIQKTTQESMEPPNIGTPNPTITPASKKSVSKTPNADNESARKHASSDRGGSIPFIRRRIIMDIVEKAGGAYPSGIELWYAFATVWMRLMGKEKPDRRTVRAAVKYLVDDGKLHQFTFSGKSVSGLPIIKTILRKPDVSPDLPFFKKMQSELMLHDREPGKSFSPYVETDQNISSHSHGYSRFGASKGALPTVSTSTVHIHSKPASILAQEKRKERVLQKELLRRLTLNQDSEDDDDDDEGGGQRMGGVGEDRHKEQAARRLMRFPPASEQTSEATTHIFRPKPTANGAKRQEKKTPPPRKIKKAVGRPRMLPMISIPEAMAMVMDPGQIFHPGTGTFATGSIKRRGYRRVGHYADTRSHVSVGNPIRELTALARQPDEPISSTTKSIAYAQRFAQANDLIMQWELEHETMLDSVVEEHAFIGQSVQKNFHAEPIEGSIRFAIDEPQTDMPTKGSPMRTRGMAARRSNKRQRVTKEGPESKAVDQRPRRRLNLKPLPEIVVRRYMVAIVAVRTLTGGLDGKIVDWELVPLAFPNSDPGHVVQYGKSILAKSRMELYKMQHDFQERYIRAYEKNKVPPIDFNDLRGYNWPALIEWASFELEFSTSEKAPTLPATREQFDSIFELREDPVSTAEELHALSGNITVINRRRLMGRMPFVVEQSHETPRPQRQDLRQLELAKTWVRANVTTPEDRYNAAAAANTLKPFGDSLLATATHSLVADRIICLTNRGRAIPGRNYMLHDVFQQSIERRRGIDSNQLTRAAEFKTTVLDPILEKDGVFLISYHASDGDALVIQELYANGHLDIISLNPPREKFGLMDGGYLTRQMDKSRLRFEVQVRPRSSYQYGNPIIEPINLIPAPIPPPTRHMPLWFDVHGCLIREWWKKSIAAVLGAIILRPNASVENIAAMCKPSLMKWEIELLLEDWLLKVGAVQKSDNVPTNWSLAEWWWLALSQST</sequence>
<accession>A0A9W9EKP7</accession>
<dbReference type="InterPro" id="IPR007309">
    <property type="entry name" value="TFIIIC_Bblock-bd"/>
</dbReference>
<evidence type="ECO:0000256" key="5">
    <source>
        <dbReference type="ARBA" id="ARBA00023242"/>
    </source>
</evidence>
<dbReference type="Pfam" id="PF20222">
    <property type="entry name" value="DUF6581"/>
    <property type="match status" value="1"/>
</dbReference>
<comment type="subcellular location">
    <subcellularLocation>
        <location evidence="1">Nucleus</location>
    </subcellularLocation>
</comment>
<dbReference type="InterPro" id="IPR036390">
    <property type="entry name" value="WH_DNA-bd_sf"/>
</dbReference>
<feature type="compositionally biased region" description="Low complexity" evidence="6">
    <location>
        <begin position="99"/>
        <end position="109"/>
    </location>
</feature>
<feature type="domain" description="Transcription factor tau subunit sfc3/Tfc3 C-terminal" evidence="8">
    <location>
        <begin position="1338"/>
        <end position="1741"/>
    </location>
</feature>
<dbReference type="Gene3D" id="1.10.10.10">
    <property type="entry name" value="Winged helix-like DNA-binding domain superfamily/Winged helix DNA-binding domain"/>
    <property type="match status" value="1"/>
</dbReference>
<feature type="compositionally biased region" description="Acidic residues" evidence="6">
    <location>
        <begin position="1068"/>
        <end position="1078"/>
    </location>
</feature>
<comment type="caution">
    <text evidence="9">The sequence shown here is derived from an EMBL/GenBank/DDBJ whole genome shotgun (WGS) entry which is preliminary data.</text>
</comment>
<feature type="region of interest" description="Disordered" evidence="6">
    <location>
        <begin position="93"/>
        <end position="112"/>
    </location>
</feature>
<protein>
    <recommendedName>
        <fullName evidence="11">TFIIIC transcription initiation factor complex subunits Tfc3</fullName>
    </recommendedName>
</protein>
<evidence type="ECO:0000313" key="10">
    <source>
        <dbReference type="Proteomes" id="UP001149165"/>
    </source>
</evidence>
<gene>
    <name evidence="9" type="ORF">N7456_013000</name>
</gene>
<feature type="region of interest" description="Disordered" evidence="6">
    <location>
        <begin position="1283"/>
        <end position="1325"/>
    </location>
</feature>
<feature type="region of interest" description="Disordered" evidence="6">
    <location>
        <begin position="677"/>
        <end position="887"/>
    </location>
</feature>
<feature type="compositionally biased region" description="Polar residues" evidence="6">
    <location>
        <begin position="773"/>
        <end position="785"/>
    </location>
</feature>
<feature type="compositionally biased region" description="Polar residues" evidence="6">
    <location>
        <begin position="863"/>
        <end position="875"/>
    </location>
</feature>
<dbReference type="Proteomes" id="UP001149165">
    <property type="component" value="Unassembled WGS sequence"/>
</dbReference>
<dbReference type="GO" id="GO:0000127">
    <property type="term" value="C:transcription factor TFIIIC complex"/>
    <property type="evidence" value="ECO:0007669"/>
    <property type="project" value="InterPro"/>
</dbReference>
<feature type="region of interest" description="Disordered" evidence="6">
    <location>
        <begin position="1065"/>
        <end position="1140"/>
    </location>
</feature>
<dbReference type="InterPro" id="IPR044210">
    <property type="entry name" value="Tfc3-like"/>
</dbReference>
<dbReference type="Pfam" id="PF04182">
    <property type="entry name" value="B-block_TFIIIC"/>
    <property type="match status" value="1"/>
</dbReference>
<dbReference type="CDD" id="cd16169">
    <property type="entry name" value="Tau138_eWH"/>
    <property type="match status" value="1"/>
</dbReference>
<feature type="compositionally biased region" description="Basic residues" evidence="6">
    <location>
        <begin position="644"/>
        <end position="658"/>
    </location>
</feature>
<keyword evidence="3" id="KW-0238">DNA-binding</keyword>
<dbReference type="EMBL" id="JAPQKH010000008">
    <property type="protein sequence ID" value="KAJ5083573.1"/>
    <property type="molecule type" value="Genomic_DNA"/>
</dbReference>
<dbReference type="InterPro" id="IPR035625">
    <property type="entry name" value="Tfc3-like_eWH"/>
</dbReference>
<dbReference type="PANTHER" id="PTHR15180:SF1">
    <property type="entry name" value="GENERAL TRANSCRIPTION FACTOR 3C POLYPEPTIDE 1"/>
    <property type="match status" value="1"/>
</dbReference>
<feature type="compositionally biased region" description="Basic and acidic residues" evidence="6">
    <location>
        <begin position="754"/>
        <end position="769"/>
    </location>
</feature>
<reference evidence="9" key="2">
    <citation type="journal article" date="2023" name="IMA Fungus">
        <title>Comparative genomic study of the Penicillium genus elucidates a diverse pangenome and 15 lateral gene transfer events.</title>
        <authorList>
            <person name="Petersen C."/>
            <person name="Sorensen T."/>
            <person name="Nielsen M.R."/>
            <person name="Sondergaard T.E."/>
            <person name="Sorensen J.L."/>
            <person name="Fitzpatrick D.A."/>
            <person name="Frisvad J.C."/>
            <person name="Nielsen K.L."/>
        </authorList>
    </citation>
    <scope>NUCLEOTIDE SEQUENCE</scope>
    <source>
        <strain evidence="9">IBT 30069</strain>
    </source>
</reference>
<dbReference type="GO" id="GO:0005634">
    <property type="term" value="C:nucleus"/>
    <property type="evidence" value="ECO:0007669"/>
    <property type="project" value="UniProtKB-SubCell"/>
</dbReference>
<dbReference type="InterPro" id="IPR036388">
    <property type="entry name" value="WH-like_DNA-bd_sf"/>
</dbReference>
<feature type="compositionally biased region" description="Basic and acidic residues" evidence="6">
    <location>
        <begin position="1087"/>
        <end position="1096"/>
    </location>
</feature>
<dbReference type="SUPFAM" id="SSF46785">
    <property type="entry name" value="Winged helix' DNA-binding domain"/>
    <property type="match status" value="1"/>
</dbReference>
<evidence type="ECO:0000256" key="2">
    <source>
        <dbReference type="ARBA" id="ARBA00022553"/>
    </source>
</evidence>
<evidence type="ECO:0000259" key="8">
    <source>
        <dbReference type="Pfam" id="PF20222"/>
    </source>
</evidence>
<dbReference type="GO" id="GO:0042791">
    <property type="term" value="P:5S class rRNA transcription by RNA polymerase III"/>
    <property type="evidence" value="ECO:0007669"/>
    <property type="project" value="TreeGrafter"/>
</dbReference>
<organism evidence="9 10">
    <name type="scientific">Penicillium angulare</name>
    <dbReference type="NCBI Taxonomy" id="116970"/>
    <lineage>
        <taxon>Eukaryota</taxon>
        <taxon>Fungi</taxon>
        <taxon>Dikarya</taxon>
        <taxon>Ascomycota</taxon>
        <taxon>Pezizomycotina</taxon>
        <taxon>Eurotiomycetes</taxon>
        <taxon>Eurotiomycetidae</taxon>
        <taxon>Eurotiales</taxon>
        <taxon>Aspergillaceae</taxon>
        <taxon>Penicillium</taxon>
    </lineage>
</organism>
<feature type="region of interest" description="Disordered" evidence="6">
    <location>
        <begin position="638"/>
        <end position="659"/>
    </location>
</feature>
<name>A0A9W9EKP7_9EURO</name>
<evidence type="ECO:0000256" key="1">
    <source>
        <dbReference type="ARBA" id="ARBA00004123"/>
    </source>
</evidence>
<evidence type="ECO:0000256" key="4">
    <source>
        <dbReference type="ARBA" id="ARBA00023163"/>
    </source>
</evidence>
<evidence type="ECO:0000259" key="7">
    <source>
        <dbReference type="Pfam" id="PF04182"/>
    </source>
</evidence>
<keyword evidence="4" id="KW-0804">Transcription</keyword>
<dbReference type="GO" id="GO:0006384">
    <property type="term" value="P:transcription initiation at RNA polymerase III promoter"/>
    <property type="evidence" value="ECO:0007669"/>
    <property type="project" value="InterPro"/>
</dbReference>
<feature type="domain" description="B-block binding subunit of TFIIIC" evidence="7">
    <location>
        <begin position="140"/>
        <end position="207"/>
    </location>
</feature>
<dbReference type="GO" id="GO:0003677">
    <property type="term" value="F:DNA binding"/>
    <property type="evidence" value="ECO:0007669"/>
    <property type="project" value="UniProtKB-KW"/>
</dbReference>
<evidence type="ECO:0000256" key="6">
    <source>
        <dbReference type="SAM" id="MobiDB-lite"/>
    </source>
</evidence>
<evidence type="ECO:0000313" key="9">
    <source>
        <dbReference type="EMBL" id="KAJ5083573.1"/>
    </source>
</evidence>
<keyword evidence="2" id="KW-0597">Phosphoprotein</keyword>
<feature type="region of interest" description="Disordered" evidence="6">
    <location>
        <begin position="534"/>
        <end position="585"/>
    </location>
</feature>
<feature type="compositionally biased region" description="Polar residues" evidence="6">
    <location>
        <begin position="744"/>
        <end position="753"/>
    </location>
</feature>
<dbReference type="PANTHER" id="PTHR15180">
    <property type="entry name" value="GENERAL TRANSCRIPTION FACTOR 3C POLYPEPTIDE 1"/>
    <property type="match status" value="1"/>
</dbReference>
<evidence type="ECO:0008006" key="11">
    <source>
        <dbReference type="Google" id="ProtNLM"/>
    </source>
</evidence>
<feature type="compositionally biased region" description="Polar residues" evidence="6">
    <location>
        <begin position="576"/>
        <end position="585"/>
    </location>
</feature>
<evidence type="ECO:0000256" key="3">
    <source>
        <dbReference type="ARBA" id="ARBA00023125"/>
    </source>
</evidence>
<keyword evidence="5" id="KW-0539">Nucleus</keyword>
<feature type="compositionally biased region" description="Low complexity" evidence="6">
    <location>
        <begin position="849"/>
        <end position="861"/>
    </location>
</feature>
<keyword evidence="10" id="KW-1185">Reference proteome</keyword>
<proteinExistence type="predicted"/>
<dbReference type="OrthoDB" id="5403573at2759"/>
<feature type="compositionally biased region" description="Basic and acidic residues" evidence="6">
    <location>
        <begin position="1310"/>
        <end position="1323"/>
    </location>
</feature>